<protein>
    <submittedName>
        <fullName evidence="1">Uncharacterized protein</fullName>
    </submittedName>
</protein>
<dbReference type="Proteomes" id="UP001220610">
    <property type="component" value="Chromosome"/>
</dbReference>
<dbReference type="AlphaFoldDB" id="A0AAJ5WTF1"/>
<evidence type="ECO:0000313" key="2">
    <source>
        <dbReference type="Proteomes" id="UP001220610"/>
    </source>
</evidence>
<accession>A0AAJ5WTF1</accession>
<gene>
    <name evidence="1" type="ORF">P0Y53_05975</name>
</gene>
<dbReference type="EMBL" id="CP119311">
    <property type="protein sequence ID" value="WEK37044.1"/>
    <property type="molecule type" value="Genomic_DNA"/>
</dbReference>
<reference evidence="1" key="1">
    <citation type="submission" date="2023-03" db="EMBL/GenBank/DDBJ databases">
        <title>Andean soil-derived lignocellulolytic bacterial consortium as a source of novel taxa and putative plastic-active enzymes.</title>
        <authorList>
            <person name="Diaz-Garcia L."/>
            <person name="Chuvochina M."/>
            <person name="Feuerriegel G."/>
            <person name="Bunk B."/>
            <person name="Sproer C."/>
            <person name="Streit W.R."/>
            <person name="Rodriguez L.M."/>
            <person name="Overmann J."/>
            <person name="Jimenez D.J."/>
        </authorList>
    </citation>
    <scope>NUCLEOTIDE SEQUENCE</scope>
    <source>
        <strain evidence="1">MAG 7</strain>
    </source>
</reference>
<name>A0AAJ5WTF1_9BACT</name>
<organism evidence="1 2">
    <name type="scientific">Candidatus Pseudobacter hemicellulosilyticus</name>
    <dbReference type="NCBI Taxonomy" id="3121375"/>
    <lineage>
        <taxon>Bacteria</taxon>
        <taxon>Pseudomonadati</taxon>
        <taxon>Bacteroidota</taxon>
        <taxon>Chitinophagia</taxon>
        <taxon>Chitinophagales</taxon>
        <taxon>Chitinophagaceae</taxon>
        <taxon>Pseudobacter</taxon>
    </lineage>
</organism>
<evidence type="ECO:0000313" key="1">
    <source>
        <dbReference type="EMBL" id="WEK37044.1"/>
    </source>
</evidence>
<proteinExistence type="predicted"/>
<sequence>MAGPLHPDKEILLDQFIRYSQKGKDEELTFTEEVIRNGSRQLRQFS</sequence>